<accession>A0A914IB68</accession>
<keyword evidence="2" id="KW-1185">Reference proteome</keyword>
<dbReference type="WBParaSite" id="Gr19_v10_g9220.t2">
    <property type="protein sequence ID" value="Gr19_v10_g9220.t2"/>
    <property type="gene ID" value="Gr19_v10_g9220"/>
</dbReference>
<dbReference type="AlphaFoldDB" id="A0A914IB68"/>
<evidence type="ECO:0000256" key="1">
    <source>
        <dbReference type="SAM" id="MobiDB-lite"/>
    </source>
</evidence>
<name>A0A914IB68_GLORO</name>
<feature type="compositionally biased region" description="Basic residues" evidence="1">
    <location>
        <begin position="641"/>
        <end position="652"/>
    </location>
</feature>
<dbReference type="Proteomes" id="UP000887572">
    <property type="component" value="Unplaced"/>
</dbReference>
<feature type="compositionally biased region" description="Basic and acidic residues" evidence="1">
    <location>
        <begin position="553"/>
        <end position="574"/>
    </location>
</feature>
<sequence length="652" mass="76439">MFKQRSKQNSANNIFLRTMINIEHPTIYDLVIAHFCREYRPICGFHRVAFKQSNYCNLTNFMLQLMNRVKESPNFSEYFVHAEFPKELGQKLNAKVINGYQDFLHFAEAVHVNWNPYKELLITLHKFIYLYLCSKNGLEYFKNIINRFDQKELMKDLPKEFGEGEDVLHRKDLRSSVRFQGLSLPFKDEFHPCLTALFAYLLNMSGFWLIPDYWTTIYRSGHVERGRLSENFISFPESTHSYIGYWISSEKIYHEAYGGVFAELADDRGVRYCGIFADVYQNKSAKICGSFRVLSNKLNALPGKNPFEFVPISVAMINPDKAVEYLDWQIARYQLHIFQITANSLERLITKRISSNFWTMSKCCNVQPHLINVIYMKMFPHFRQQQQQQHGGQSQQRDQEQQQPLLELQLWHSQRHKDPNMRMMIMTNCLELALNGTLLSKKLPTQLDKWKALKHICNRQCQAITYVRKEKMNPSSIGESSPCRTSDAVKSPRKTLAEFFREDPLDETNDKEIEENAKLNKNSSVRDLSNEEIKELIGTLKDSNLRFSLNANKPREIGDPKKSKDKKSDDDVGKLRRLHKVRVKEIGQQSVYDQDPFNENQALSEEEIEEILQSNHLHSSRITIPSHEQQIVEQNFEKPSARQKRIRTVRTH</sequence>
<organism evidence="2 3">
    <name type="scientific">Globodera rostochiensis</name>
    <name type="common">Golden nematode worm</name>
    <name type="synonym">Heterodera rostochiensis</name>
    <dbReference type="NCBI Taxonomy" id="31243"/>
    <lineage>
        <taxon>Eukaryota</taxon>
        <taxon>Metazoa</taxon>
        <taxon>Ecdysozoa</taxon>
        <taxon>Nematoda</taxon>
        <taxon>Chromadorea</taxon>
        <taxon>Rhabditida</taxon>
        <taxon>Tylenchina</taxon>
        <taxon>Tylenchomorpha</taxon>
        <taxon>Tylenchoidea</taxon>
        <taxon>Heteroderidae</taxon>
        <taxon>Heteroderinae</taxon>
        <taxon>Globodera</taxon>
    </lineage>
</organism>
<protein>
    <submittedName>
        <fullName evidence="3">Uncharacterized protein</fullName>
    </submittedName>
</protein>
<feature type="region of interest" description="Disordered" evidence="1">
    <location>
        <begin position="632"/>
        <end position="652"/>
    </location>
</feature>
<feature type="region of interest" description="Disordered" evidence="1">
    <location>
        <begin position="551"/>
        <end position="576"/>
    </location>
</feature>
<proteinExistence type="predicted"/>
<evidence type="ECO:0000313" key="2">
    <source>
        <dbReference type="Proteomes" id="UP000887572"/>
    </source>
</evidence>
<reference evidence="3" key="1">
    <citation type="submission" date="2022-11" db="UniProtKB">
        <authorList>
            <consortium name="WormBaseParasite"/>
        </authorList>
    </citation>
    <scope>IDENTIFICATION</scope>
</reference>
<evidence type="ECO:0000313" key="3">
    <source>
        <dbReference type="WBParaSite" id="Gr19_v10_g9220.t2"/>
    </source>
</evidence>